<sequence length="183" mass="20477">MGFDCHCNCMMDTDQISEDGIHRPIRKISKRRRNLLVVVDGSPESKVAIRFAAARASHITGGGLILFHCIRPGEFQHWVAVADRMREEAQEEARLLMDDVAERLYNYCGVRPEIVIREGDPKEELKKYMDATSDIFGLVLGAGPEGDPGPLVDYFAHQHTGELSCPVMLIPGTMTYDQVDEMA</sequence>
<dbReference type="Proteomes" id="UP000630923">
    <property type="component" value="Unassembled WGS sequence"/>
</dbReference>
<evidence type="ECO:0000313" key="3">
    <source>
        <dbReference type="Proteomes" id="UP000630923"/>
    </source>
</evidence>
<dbReference type="SUPFAM" id="SSF52402">
    <property type="entry name" value="Adenine nucleotide alpha hydrolases-like"/>
    <property type="match status" value="1"/>
</dbReference>
<keyword evidence="3" id="KW-1185">Reference proteome</keyword>
<dbReference type="Pfam" id="PF00582">
    <property type="entry name" value="Usp"/>
    <property type="match status" value="1"/>
</dbReference>
<evidence type="ECO:0000313" key="2">
    <source>
        <dbReference type="EMBL" id="GHF15795.1"/>
    </source>
</evidence>
<protein>
    <submittedName>
        <fullName evidence="2">Universal stress protein A</fullName>
    </submittedName>
</protein>
<proteinExistence type="predicted"/>
<reference evidence="2" key="2">
    <citation type="submission" date="2020-09" db="EMBL/GenBank/DDBJ databases">
        <authorList>
            <person name="Sun Q."/>
            <person name="Kim S."/>
        </authorList>
    </citation>
    <scope>NUCLEOTIDE SEQUENCE</scope>
    <source>
        <strain evidence="2">KCTC 42590</strain>
    </source>
</reference>
<gene>
    <name evidence="2" type="ORF">GCM10017044_07510</name>
</gene>
<accession>A0A919ALN5</accession>
<organism evidence="2 3">
    <name type="scientific">Kordiimonas sediminis</name>
    <dbReference type="NCBI Taxonomy" id="1735581"/>
    <lineage>
        <taxon>Bacteria</taxon>
        <taxon>Pseudomonadati</taxon>
        <taxon>Pseudomonadota</taxon>
        <taxon>Alphaproteobacteria</taxon>
        <taxon>Kordiimonadales</taxon>
        <taxon>Kordiimonadaceae</taxon>
        <taxon>Kordiimonas</taxon>
    </lineage>
</organism>
<dbReference type="EMBL" id="BNCI01000001">
    <property type="protein sequence ID" value="GHF15795.1"/>
    <property type="molecule type" value="Genomic_DNA"/>
</dbReference>
<reference evidence="2" key="1">
    <citation type="journal article" date="2014" name="Int. J. Syst. Evol. Microbiol.">
        <title>Complete genome sequence of Corynebacterium casei LMG S-19264T (=DSM 44701T), isolated from a smear-ripened cheese.</title>
        <authorList>
            <consortium name="US DOE Joint Genome Institute (JGI-PGF)"/>
            <person name="Walter F."/>
            <person name="Albersmeier A."/>
            <person name="Kalinowski J."/>
            <person name="Ruckert C."/>
        </authorList>
    </citation>
    <scope>NUCLEOTIDE SEQUENCE</scope>
    <source>
        <strain evidence="2">KCTC 42590</strain>
    </source>
</reference>
<dbReference type="InterPro" id="IPR006016">
    <property type="entry name" value="UspA"/>
</dbReference>
<dbReference type="AlphaFoldDB" id="A0A919ALN5"/>
<comment type="caution">
    <text evidence="2">The sequence shown here is derived from an EMBL/GenBank/DDBJ whole genome shotgun (WGS) entry which is preliminary data.</text>
</comment>
<dbReference type="Gene3D" id="3.40.50.620">
    <property type="entry name" value="HUPs"/>
    <property type="match status" value="1"/>
</dbReference>
<dbReference type="InterPro" id="IPR014729">
    <property type="entry name" value="Rossmann-like_a/b/a_fold"/>
</dbReference>
<dbReference type="CDD" id="cd00293">
    <property type="entry name" value="USP-like"/>
    <property type="match status" value="1"/>
</dbReference>
<feature type="domain" description="UspA" evidence="1">
    <location>
        <begin position="33"/>
        <end position="131"/>
    </location>
</feature>
<evidence type="ECO:0000259" key="1">
    <source>
        <dbReference type="Pfam" id="PF00582"/>
    </source>
</evidence>
<name>A0A919ALN5_9PROT</name>